<dbReference type="Proteomes" id="UP000326532">
    <property type="component" value="Unassembled WGS sequence"/>
</dbReference>
<evidence type="ECO:0000256" key="1">
    <source>
        <dbReference type="SAM" id="Phobius"/>
    </source>
</evidence>
<evidence type="ECO:0000313" key="2">
    <source>
        <dbReference type="EMBL" id="KAB8207773.1"/>
    </source>
</evidence>
<dbReference type="EMBL" id="ML734955">
    <property type="protein sequence ID" value="KAB8207773.1"/>
    <property type="molecule type" value="Genomic_DNA"/>
</dbReference>
<organism evidence="2 3">
    <name type="scientific">Aspergillus parasiticus</name>
    <dbReference type="NCBI Taxonomy" id="5067"/>
    <lineage>
        <taxon>Eukaryota</taxon>
        <taxon>Fungi</taxon>
        <taxon>Dikarya</taxon>
        <taxon>Ascomycota</taxon>
        <taxon>Pezizomycotina</taxon>
        <taxon>Eurotiomycetes</taxon>
        <taxon>Eurotiomycetidae</taxon>
        <taxon>Eurotiales</taxon>
        <taxon>Aspergillaceae</taxon>
        <taxon>Aspergillus</taxon>
        <taxon>Aspergillus subgen. Circumdati</taxon>
    </lineage>
</organism>
<gene>
    <name evidence="2" type="ORF">BDV34DRAFT_65511</name>
</gene>
<keyword evidence="1" id="KW-0472">Membrane</keyword>
<accession>A0A5N6DT80</accession>
<name>A0A5N6DT80_ASPPA</name>
<reference evidence="2 3" key="1">
    <citation type="submission" date="2019-04" db="EMBL/GenBank/DDBJ databases">
        <title>Fungal friends and foes A comparative genomics study of 23 Aspergillus species from section Flavi.</title>
        <authorList>
            <consortium name="DOE Joint Genome Institute"/>
            <person name="Kjaerbolling I."/>
            <person name="Vesth T.C."/>
            <person name="Frisvad J.C."/>
            <person name="Nybo J.L."/>
            <person name="Theobald S."/>
            <person name="Kildgaard S."/>
            <person name="Petersen T.I."/>
            <person name="Kuo A."/>
            <person name="Sato A."/>
            <person name="Lyhne E.K."/>
            <person name="Kogle M.E."/>
            <person name="Wiebenga A."/>
            <person name="Kun R.S."/>
            <person name="Lubbers R.J."/>
            <person name="Makela M.R."/>
            <person name="Barry K."/>
            <person name="Chovatia M."/>
            <person name="Clum A."/>
            <person name="Daum C."/>
            <person name="Haridas S."/>
            <person name="He G."/>
            <person name="LaButti K."/>
            <person name="Lipzen A."/>
            <person name="Mondo S."/>
            <person name="Pangilinan J."/>
            <person name="Riley R."/>
            <person name="Salamov A."/>
            <person name="Simmons B.A."/>
            <person name="Magnuson J.K."/>
            <person name="Henrissat B."/>
            <person name="Mortensen U.H."/>
            <person name="Larsen T.O."/>
            <person name="De vries R.P."/>
            <person name="Grigoriev I.V."/>
            <person name="Machida M."/>
            <person name="Baker S.E."/>
            <person name="Andersen M.R."/>
        </authorList>
    </citation>
    <scope>NUCLEOTIDE SEQUENCE [LARGE SCALE GENOMIC DNA]</scope>
    <source>
        <strain evidence="2 3">CBS 117618</strain>
    </source>
</reference>
<evidence type="ECO:0000313" key="3">
    <source>
        <dbReference type="Proteomes" id="UP000326532"/>
    </source>
</evidence>
<dbReference type="VEuPathDB" id="FungiDB:BDV34DRAFT_65511"/>
<keyword evidence="1" id="KW-0812">Transmembrane</keyword>
<sequence length="90" mass="10353">MIFVLFYVFCPCLLILLSHTSLFYKRRQRRDKSGTVNVTGFSVHTPSQLNIPRHKYTSRETLAPFIFRFSAAPRRDRPKFKPCSLSSGGG</sequence>
<proteinExistence type="predicted"/>
<keyword evidence="1" id="KW-1133">Transmembrane helix</keyword>
<protein>
    <submittedName>
        <fullName evidence="2">Uncharacterized protein</fullName>
    </submittedName>
</protein>
<feature type="transmembrane region" description="Helical" evidence="1">
    <location>
        <begin position="6"/>
        <end position="24"/>
    </location>
</feature>
<keyword evidence="3" id="KW-1185">Reference proteome</keyword>
<dbReference type="AlphaFoldDB" id="A0A5N6DT80"/>